<dbReference type="InterPro" id="IPR000425">
    <property type="entry name" value="MIP"/>
</dbReference>
<dbReference type="Pfam" id="PF00230">
    <property type="entry name" value="MIP"/>
    <property type="match status" value="2"/>
</dbReference>
<evidence type="ECO:0000256" key="1">
    <source>
        <dbReference type="ARBA" id="ARBA00004141"/>
    </source>
</evidence>
<keyword evidence="11" id="KW-1185">Reference proteome</keyword>
<dbReference type="SUPFAM" id="SSF81338">
    <property type="entry name" value="Aquaporin-like"/>
    <property type="match status" value="2"/>
</dbReference>
<comment type="similarity">
    <text evidence="2">Belongs to the MIP/aquaporin (TC 1.A.8) family.</text>
</comment>
<dbReference type="AlphaFoldDB" id="A0A250WPL5"/>
<evidence type="ECO:0000256" key="4">
    <source>
        <dbReference type="ARBA" id="ARBA00022692"/>
    </source>
</evidence>
<name>A0A250WPL5_9CHLO</name>
<dbReference type="PANTHER" id="PTHR43829:SF9">
    <property type="entry name" value="AQUAPORIN-9"/>
    <property type="match status" value="1"/>
</dbReference>
<evidence type="ECO:0000256" key="7">
    <source>
        <dbReference type="SAM" id="MobiDB-lite"/>
    </source>
</evidence>
<dbReference type="STRING" id="1157962.A0A250WPL5"/>
<feature type="compositionally biased region" description="Low complexity" evidence="7">
    <location>
        <begin position="246"/>
        <end position="265"/>
    </location>
</feature>
<dbReference type="Gene3D" id="1.20.1080.10">
    <property type="entry name" value="Glycerol uptake facilitator protein"/>
    <property type="match status" value="2"/>
</dbReference>
<sequence>MFLLLFAELTVISLSLNSLQFKYYFCYRLSRSIPTTGENLLMSSINSTLIIQADVTYDLGTKCLTELLGTMIGIYLGCSVIASAILPKSKGQSMGFGWISLGYGLAFFVPGVFFGHVSANLNPAICIADLVMGKSTFLEFLALSASEIVGAFLGAVCTWLHWIPHFKTVPEPPAPNMSAELLRKRDALPKNAMDIASYDPHNPWLITMKQKKAEQQQVQQQEAEEKQEITAVGNLLNKITSFRSVQGQQQDNGTNGEQQQQQTETSTPGLGIMDDLKRNASMWMSNVKYYTVWHDKFVAPEDILTEEKLPLSQTTSVAMQGSVPQGGLGSASPLPHNIESVIDSHNVVSPSDISFAGHLQTVQEGSEPLDMEMGDVTSGNDQTLATPEIETNNDARVTRSALNLAFQQEHLDMLMAPQLQLIATTVAATLQTAQPDLNVGISIPKNSGPLISAKASENISRKISTQHQQVAEQPDISIAADTGDVDSMIPRISPGADLLSDHEPLLPSIIGQSSSSYPATPPKSPFETVGSSPLDAAIADVLQRQGTRQRGGGGADASQLDEQPPAALSPAEIAAAAAEAAAAAAMEQQRQHVMALYDAAVIADQNAKLTVFTTRPAVYAPPFNWLSEFMATVMLVVGVNLFSAQTSRQGYAGQAIQPFFTGMFICCQVMGLGGTTGFSVNPARDLGPRIAHAVLPIPNKGGSEWYYGWIPVTAALVGGVAGAGLFMAIDARIWPN</sequence>
<evidence type="ECO:0000256" key="8">
    <source>
        <dbReference type="SAM" id="Phobius"/>
    </source>
</evidence>
<keyword evidence="5 8" id="KW-1133">Transmembrane helix</keyword>
<dbReference type="EMBL" id="BEGY01000001">
    <property type="protein sequence ID" value="GAX72731.1"/>
    <property type="molecule type" value="Genomic_DNA"/>
</dbReference>
<evidence type="ECO:0008006" key="12">
    <source>
        <dbReference type="Google" id="ProtNLM"/>
    </source>
</evidence>
<dbReference type="GO" id="GO:0005886">
    <property type="term" value="C:plasma membrane"/>
    <property type="evidence" value="ECO:0007669"/>
    <property type="project" value="TreeGrafter"/>
</dbReference>
<dbReference type="GO" id="GO:0015254">
    <property type="term" value="F:glycerol channel activity"/>
    <property type="evidence" value="ECO:0007669"/>
    <property type="project" value="TreeGrafter"/>
</dbReference>
<dbReference type="OrthoDB" id="535976at2759"/>
<feature type="region of interest" description="Disordered" evidence="7">
    <location>
        <begin position="507"/>
        <end position="531"/>
    </location>
</feature>
<feature type="transmembrane region" description="Helical" evidence="8">
    <location>
        <begin position="67"/>
        <end position="86"/>
    </location>
</feature>
<accession>A0A250WPL5</accession>
<feature type="transmembrane region" description="Helical" evidence="8">
    <location>
        <begin position="98"/>
        <end position="117"/>
    </location>
</feature>
<dbReference type="PANTHER" id="PTHR43829">
    <property type="entry name" value="AQUAPORIN OR AQUAGLYCEROPORIN RELATED"/>
    <property type="match status" value="1"/>
</dbReference>
<evidence type="ECO:0000313" key="11">
    <source>
        <dbReference type="Proteomes" id="UP000232323"/>
    </source>
</evidence>
<dbReference type="GO" id="GO:0015250">
    <property type="term" value="F:water channel activity"/>
    <property type="evidence" value="ECO:0007669"/>
    <property type="project" value="TreeGrafter"/>
</dbReference>
<evidence type="ECO:0000256" key="6">
    <source>
        <dbReference type="ARBA" id="ARBA00023136"/>
    </source>
</evidence>
<organism evidence="10 11">
    <name type="scientific">Chlamydomonas eustigma</name>
    <dbReference type="NCBI Taxonomy" id="1157962"/>
    <lineage>
        <taxon>Eukaryota</taxon>
        <taxon>Viridiplantae</taxon>
        <taxon>Chlorophyta</taxon>
        <taxon>core chlorophytes</taxon>
        <taxon>Chlorophyceae</taxon>
        <taxon>CS clade</taxon>
        <taxon>Chlamydomonadales</taxon>
        <taxon>Chlamydomonadaceae</taxon>
        <taxon>Chlamydomonas</taxon>
    </lineage>
</organism>
<protein>
    <recommendedName>
        <fullName evidence="12">Aquaporin</fullName>
    </recommendedName>
</protein>
<keyword evidence="6 8" id="KW-0472">Membrane</keyword>
<gene>
    <name evidence="10" type="ORF">CEUSTIGMA_g187.t1</name>
</gene>
<evidence type="ECO:0000256" key="2">
    <source>
        <dbReference type="ARBA" id="ARBA00006175"/>
    </source>
</evidence>
<feature type="region of interest" description="Disordered" evidence="7">
    <location>
        <begin position="545"/>
        <end position="566"/>
    </location>
</feature>
<feature type="transmembrane region" description="Helical" evidence="8">
    <location>
        <begin position="655"/>
        <end position="678"/>
    </location>
</feature>
<comment type="subcellular location">
    <subcellularLocation>
        <location evidence="1">Membrane</location>
        <topology evidence="1">Multi-pass membrane protein</topology>
    </subcellularLocation>
</comment>
<evidence type="ECO:0000256" key="3">
    <source>
        <dbReference type="ARBA" id="ARBA00022448"/>
    </source>
</evidence>
<feature type="chain" id="PRO_5012400091" description="Aquaporin" evidence="9">
    <location>
        <begin position="16"/>
        <end position="736"/>
    </location>
</feature>
<feature type="transmembrane region" description="Helical" evidence="8">
    <location>
        <begin position="706"/>
        <end position="729"/>
    </location>
</feature>
<evidence type="ECO:0000313" key="10">
    <source>
        <dbReference type="EMBL" id="GAX72731.1"/>
    </source>
</evidence>
<keyword evidence="9" id="KW-0732">Signal</keyword>
<dbReference type="InterPro" id="IPR050363">
    <property type="entry name" value="MIP/Aquaporin"/>
</dbReference>
<feature type="signal peptide" evidence="9">
    <location>
        <begin position="1"/>
        <end position="15"/>
    </location>
</feature>
<proteinExistence type="inferred from homology"/>
<dbReference type="InterPro" id="IPR023271">
    <property type="entry name" value="Aquaporin-like"/>
</dbReference>
<keyword evidence="4 8" id="KW-0812">Transmembrane</keyword>
<dbReference type="Proteomes" id="UP000232323">
    <property type="component" value="Unassembled WGS sequence"/>
</dbReference>
<feature type="transmembrane region" description="Helical" evidence="8">
    <location>
        <begin position="623"/>
        <end position="643"/>
    </location>
</feature>
<evidence type="ECO:0000256" key="5">
    <source>
        <dbReference type="ARBA" id="ARBA00022989"/>
    </source>
</evidence>
<keyword evidence="3" id="KW-0813">Transport</keyword>
<evidence type="ECO:0000256" key="9">
    <source>
        <dbReference type="SAM" id="SignalP"/>
    </source>
</evidence>
<comment type="caution">
    <text evidence="10">The sequence shown here is derived from an EMBL/GenBank/DDBJ whole genome shotgun (WGS) entry which is preliminary data.</text>
</comment>
<reference evidence="10 11" key="1">
    <citation type="submission" date="2017-08" db="EMBL/GenBank/DDBJ databases">
        <title>Acidophilic green algal genome provides insights into adaptation to an acidic environment.</title>
        <authorList>
            <person name="Hirooka S."/>
            <person name="Hirose Y."/>
            <person name="Kanesaki Y."/>
            <person name="Higuchi S."/>
            <person name="Fujiwara T."/>
            <person name="Onuma R."/>
            <person name="Era A."/>
            <person name="Ohbayashi R."/>
            <person name="Uzuka A."/>
            <person name="Nozaki H."/>
            <person name="Yoshikawa H."/>
            <person name="Miyagishima S.Y."/>
        </authorList>
    </citation>
    <scope>NUCLEOTIDE SEQUENCE [LARGE SCALE GENOMIC DNA]</scope>
    <source>
        <strain evidence="10 11">NIES-2499</strain>
    </source>
</reference>
<feature type="region of interest" description="Disordered" evidence="7">
    <location>
        <begin position="246"/>
        <end position="272"/>
    </location>
</feature>